<dbReference type="Proteomes" id="UP000298347">
    <property type="component" value="Unassembled WGS sequence"/>
</dbReference>
<reference evidence="1 2" key="1">
    <citation type="journal article" date="2015" name="Int. J. Syst. Evol. Microbiol.">
        <title>Sporolactobacillus shoreae sp. nov. and Sporolactobacillus spathodeae sp. nov., two spore-forming lactic acid bacteria isolated from tree barks in Thailand.</title>
        <authorList>
            <person name="Thamacharoensuk T."/>
            <person name="Kitahara M."/>
            <person name="Ohkuma M."/>
            <person name="Thongchul N."/>
            <person name="Tanasupawat S."/>
        </authorList>
    </citation>
    <scope>NUCLEOTIDE SEQUENCE [LARGE SCALE GENOMIC DNA]</scope>
    <source>
        <strain evidence="1 2">BK92</strain>
    </source>
</reference>
<gene>
    <name evidence="1" type="ORF">E4665_17090</name>
</gene>
<name>A0A4Z0GIF5_9BACL</name>
<evidence type="ECO:0000313" key="1">
    <source>
        <dbReference type="EMBL" id="TGA95984.1"/>
    </source>
</evidence>
<dbReference type="AlphaFoldDB" id="A0A4Z0GIF5"/>
<evidence type="ECO:0000313" key="2">
    <source>
        <dbReference type="Proteomes" id="UP000298347"/>
    </source>
</evidence>
<comment type="caution">
    <text evidence="1">The sequence shown here is derived from an EMBL/GenBank/DDBJ whole genome shotgun (WGS) entry which is preliminary data.</text>
</comment>
<organism evidence="1 2">
    <name type="scientific">Sporolactobacillus shoreae</name>
    <dbReference type="NCBI Taxonomy" id="1465501"/>
    <lineage>
        <taxon>Bacteria</taxon>
        <taxon>Bacillati</taxon>
        <taxon>Bacillota</taxon>
        <taxon>Bacilli</taxon>
        <taxon>Bacillales</taxon>
        <taxon>Sporolactobacillaceae</taxon>
        <taxon>Sporolactobacillus</taxon>
    </lineage>
</organism>
<proteinExistence type="predicted"/>
<dbReference type="RefSeq" id="WP_135350010.1">
    <property type="nucleotide sequence ID" value="NZ_SRJD01000033.1"/>
</dbReference>
<sequence>MFQITDQVAMAYGRRLAYPTVTEALEDAFKVVHQQVTNGAAWSHVTIDEIGGKRSIDITVKQRR</sequence>
<dbReference type="EMBL" id="SRJD01000033">
    <property type="protein sequence ID" value="TGA95984.1"/>
    <property type="molecule type" value="Genomic_DNA"/>
</dbReference>
<protein>
    <submittedName>
        <fullName evidence="1">Uncharacterized protein</fullName>
    </submittedName>
</protein>
<accession>A0A4Z0GIF5</accession>
<keyword evidence="2" id="KW-1185">Reference proteome</keyword>